<name>A0A5N5I3V9_9ROSA</name>
<comment type="caution">
    <text evidence="1">The sequence shown here is derived from an EMBL/GenBank/DDBJ whole genome shotgun (WGS) entry which is preliminary data.</text>
</comment>
<protein>
    <recommendedName>
        <fullName evidence="3">Myb/SANT-like domain-containing protein</fullName>
    </recommendedName>
</protein>
<sequence>MKRALVDILCEERRLGNKENGGWQTAAYNSALSILSSQFDIHVKSWKKFYAIVSDILTFVGRSFQIGMDIVDLCGKDRATGEGVETGVKAIEIMTPPHNEPDHIDLVDDMQI</sequence>
<gene>
    <name evidence="1" type="ORF">D8674_038291</name>
</gene>
<reference evidence="1 2" key="2">
    <citation type="submission" date="2019-11" db="EMBL/GenBank/DDBJ databases">
        <title>A de novo genome assembly of a pear dwarfing rootstock.</title>
        <authorList>
            <person name="Wang F."/>
            <person name="Wang J."/>
            <person name="Li S."/>
            <person name="Zhang Y."/>
            <person name="Fang M."/>
            <person name="Ma L."/>
            <person name="Zhao Y."/>
            <person name="Jiang S."/>
        </authorList>
    </citation>
    <scope>NUCLEOTIDE SEQUENCE [LARGE SCALE GENOMIC DNA]</scope>
    <source>
        <strain evidence="1">S2</strain>
        <tissue evidence="1">Leaf</tissue>
    </source>
</reference>
<proteinExistence type="predicted"/>
<organism evidence="1 2">
    <name type="scientific">Pyrus ussuriensis x Pyrus communis</name>
    <dbReference type="NCBI Taxonomy" id="2448454"/>
    <lineage>
        <taxon>Eukaryota</taxon>
        <taxon>Viridiplantae</taxon>
        <taxon>Streptophyta</taxon>
        <taxon>Embryophyta</taxon>
        <taxon>Tracheophyta</taxon>
        <taxon>Spermatophyta</taxon>
        <taxon>Magnoliopsida</taxon>
        <taxon>eudicotyledons</taxon>
        <taxon>Gunneridae</taxon>
        <taxon>Pentapetalae</taxon>
        <taxon>rosids</taxon>
        <taxon>fabids</taxon>
        <taxon>Rosales</taxon>
        <taxon>Rosaceae</taxon>
        <taxon>Amygdaloideae</taxon>
        <taxon>Maleae</taxon>
        <taxon>Pyrus</taxon>
    </lineage>
</organism>
<dbReference type="OrthoDB" id="611564at2759"/>
<evidence type="ECO:0000313" key="2">
    <source>
        <dbReference type="Proteomes" id="UP000327157"/>
    </source>
</evidence>
<dbReference type="Proteomes" id="UP000327157">
    <property type="component" value="Unassembled WGS sequence"/>
</dbReference>
<evidence type="ECO:0000313" key="1">
    <source>
        <dbReference type="EMBL" id="KAB2634428.1"/>
    </source>
</evidence>
<accession>A0A5N5I3V9</accession>
<keyword evidence="2" id="KW-1185">Reference proteome</keyword>
<dbReference type="AlphaFoldDB" id="A0A5N5I3V9"/>
<dbReference type="EMBL" id="SMOL01000066">
    <property type="protein sequence ID" value="KAB2634428.1"/>
    <property type="molecule type" value="Genomic_DNA"/>
</dbReference>
<evidence type="ECO:0008006" key="3">
    <source>
        <dbReference type="Google" id="ProtNLM"/>
    </source>
</evidence>
<reference evidence="1 2" key="1">
    <citation type="submission" date="2019-09" db="EMBL/GenBank/DDBJ databases">
        <authorList>
            <person name="Ou C."/>
        </authorList>
    </citation>
    <scope>NUCLEOTIDE SEQUENCE [LARGE SCALE GENOMIC DNA]</scope>
    <source>
        <strain evidence="1">S2</strain>
        <tissue evidence="1">Leaf</tissue>
    </source>
</reference>